<reference evidence="5" key="1">
    <citation type="submission" date="2019-03" db="EMBL/GenBank/DDBJ databases">
        <title>Single cell metagenomics reveals metabolic interactions within the superorganism composed of flagellate Streblomastix strix and complex community of Bacteroidetes bacteria on its surface.</title>
        <authorList>
            <person name="Treitli S.C."/>
            <person name="Kolisko M."/>
            <person name="Husnik F."/>
            <person name="Keeling P."/>
            <person name="Hampl V."/>
        </authorList>
    </citation>
    <scope>NUCLEOTIDE SEQUENCE</scope>
    <source>
        <strain evidence="5">STM</strain>
    </source>
</reference>
<dbReference type="InterPro" id="IPR002523">
    <property type="entry name" value="MgTranspt_CorA/ZnTranspt_ZntB"/>
</dbReference>
<organism evidence="5">
    <name type="scientific">termite gut metagenome</name>
    <dbReference type="NCBI Taxonomy" id="433724"/>
    <lineage>
        <taxon>unclassified sequences</taxon>
        <taxon>metagenomes</taxon>
        <taxon>organismal metagenomes</taxon>
    </lineage>
</organism>
<dbReference type="AlphaFoldDB" id="A0A5J4Q779"/>
<evidence type="ECO:0000256" key="4">
    <source>
        <dbReference type="ARBA" id="ARBA00023136"/>
    </source>
</evidence>
<dbReference type="GO" id="GO:0016020">
    <property type="term" value="C:membrane"/>
    <property type="evidence" value="ECO:0007669"/>
    <property type="project" value="UniProtKB-SubCell"/>
</dbReference>
<dbReference type="EMBL" id="SNRY01004716">
    <property type="protein sequence ID" value="KAA6316890.1"/>
    <property type="molecule type" value="Genomic_DNA"/>
</dbReference>
<evidence type="ECO:0000256" key="1">
    <source>
        <dbReference type="ARBA" id="ARBA00004141"/>
    </source>
</evidence>
<gene>
    <name evidence="5" type="ORF">EZS27_032868</name>
</gene>
<name>A0A5J4Q779_9ZZZZ</name>
<keyword evidence="3" id="KW-1133">Transmembrane helix</keyword>
<evidence type="ECO:0008006" key="6">
    <source>
        <dbReference type="Google" id="ProtNLM"/>
    </source>
</evidence>
<sequence length="464" mass="55395">MVYSYHIFYFPFKWEIEKMKDQTFSEQINLDSIDYSFTTSGWERTPDVLNSQEQADLYNEKNYYYPFVHSVLYDNNNKDNSTLIRHFERKETKHGEVFYHIQTKDKSYQLRVDAINLNLYSTGVGFLSFFLENTEESQHEKEDILAINQYGRRIMPPFFADIEGRTEIAQYIQITGLYGHEWKYKETFDAYSNADIWKPASFIRNLIADLTTDISVEPIIDDRMFVNCWYANDSLVTEFSKKDEKEFNNYLLKDDFWYRYVFVDTNSITCQNDEMQMQILREQTYKRWQKKGMLYGFSHYSFVFLSQENEFHKNILAVHMRTIYSRMVELVLVQRASILCFSGEVTKISNLSNKKANSISERISSIYKEYIRFVNQIYFREVTAQDQGIELYDLMQKCLKINEYIKDLDSEIEELHRYVSLMEERERNRNVEWLNKVATVLLPATLIAGVFGMNYGDNIVNDYP</sequence>
<keyword evidence="2" id="KW-0812">Transmembrane</keyword>
<evidence type="ECO:0000256" key="3">
    <source>
        <dbReference type="ARBA" id="ARBA00022989"/>
    </source>
</evidence>
<evidence type="ECO:0000313" key="5">
    <source>
        <dbReference type="EMBL" id="KAA6316890.1"/>
    </source>
</evidence>
<comment type="caution">
    <text evidence="5">The sequence shown here is derived from an EMBL/GenBank/DDBJ whole genome shotgun (WGS) entry which is preliminary data.</text>
</comment>
<dbReference type="GO" id="GO:0046873">
    <property type="term" value="F:metal ion transmembrane transporter activity"/>
    <property type="evidence" value="ECO:0007669"/>
    <property type="project" value="InterPro"/>
</dbReference>
<dbReference type="SUPFAM" id="SSF144083">
    <property type="entry name" value="Magnesium transport protein CorA, transmembrane region"/>
    <property type="match status" value="1"/>
</dbReference>
<keyword evidence="4" id="KW-0472">Membrane</keyword>
<dbReference type="Pfam" id="PF01544">
    <property type="entry name" value="CorA"/>
    <property type="match status" value="1"/>
</dbReference>
<accession>A0A5J4Q779</accession>
<dbReference type="InterPro" id="IPR045863">
    <property type="entry name" value="CorA_TM1_TM2"/>
</dbReference>
<comment type="subcellular location">
    <subcellularLocation>
        <location evidence="1">Membrane</location>
        <topology evidence="1">Multi-pass membrane protein</topology>
    </subcellularLocation>
</comment>
<evidence type="ECO:0000256" key="2">
    <source>
        <dbReference type="ARBA" id="ARBA00022692"/>
    </source>
</evidence>
<protein>
    <recommendedName>
        <fullName evidence="6">Magnesium transport protein CorA</fullName>
    </recommendedName>
</protein>
<proteinExistence type="predicted"/>